<dbReference type="InterPro" id="IPR001881">
    <property type="entry name" value="EGF-like_Ca-bd_dom"/>
</dbReference>
<evidence type="ECO:0000256" key="20">
    <source>
        <dbReference type="SAM" id="SignalP"/>
    </source>
</evidence>
<dbReference type="PANTHER" id="PTHR27005">
    <property type="entry name" value="WALL-ASSOCIATED RECEPTOR KINASE-LIKE 21"/>
    <property type="match status" value="1"/>
</dbReference>
<dbReference type="PROSITE" id="PS00107">
    <property type="entry name" value="PROTEIN_KINASE_ATP"/>
    <property type="match status" value="1"/>
</dbReference>
<accession>A0A9E7L3R2</accession>
<dbReference type="AlphaFoldDB" id="A0A9E7L3R2"/>
<reference evidence="23" key="1">
    <citation type="submission" date="2022-05" db="EMBL/GenBank/DDBJ databases">
        <title>The Musa troglodytarum L. genome provides insights into the mechanism of non-climacteric behaviour and enrichment of carotenoids.</title>
        <authorList>
            <person name="Wang J."/>
        </authorList>
    </citation>
    <scope>NUCLEOTIDE SEQUENCE</scope>
    <source>
        <tissue evidence="23">Leaf</tissue>
    </source>
</reference>
<keyword evidence="8" id="KW-0677">Repeat</keyword>
<dbReference type="PROSITE" id="PS00010">
    <property type="entry name" value="ASX_HYDROXYL"/>
    <property type="match status" value="1"/>
</dbReference>
<dbReference type="Gene3D" id="2.90.20.10">
    <property type="entry name" value="Plasmodium vivax P25 domain"/>
    <property type="match status" value="1"/>
</dbReference>
<keyword evidence="9 18" id="KW-0547">Nucleotide-binding</keyword>
<evidence type="ECO:0000259" key="21">
    <source>
        <dbReference type="PROSITE" id="PS50011"/>
    </source>
</evidence>
<comment type="function">
    <text evidence="16">Serine/threonine-protein kinase that may function as a signaling receptor of extracellular matrix component. Binding to pectin may have significance in the control of cell expansion, morphogenesis and development.</text>
</comment>
<feature type="chain" id="PRO_5038870009" evidence="20">
    <location>
        <begin position="22"/>
        <end position="738"/>
    </location>
</feature>
<dbReference type="InterPro" id="IPR018097">
    <property type="entry name" value="EGF_Ca-bd_CS"/>
</dbReference>
<keyword evidence="12 19" id="KW-1133">Transmembrane helix</keyword>
<dbReference type="InterPro" id="IPR008271">
    <property type="entry name" value="Ser/Thr_kinase_AS"/>
</dbReference>
<dbReference type="GO" id="GO:0005509">
    <property type="term" value="F:calcium ion binding"/>
    <property type="evidence" value="ECO:0007669"/>
    <property type="project" value="InterPro"/>
</dbReference>
<dbReference type="InterPro" id="IPR017441">
    <property type="entry name" value="Protein_kinase_ATP_BS"/>
</dbReference>
<dbReference type="Proteomes" id="UP001055439">
    <property type="component" value="Chromosome 8"/>
</dbReference>
<evidence type="ECO:0000256" key="4">
    <source>
        <dbReference type="ARBA" id="ARBA00022553"/>
    </source>
</evidence>
<gene>
    <name evidence="23" type="ORF">MUK42_06942</name>
</gene>
<dbReference type="FunFam" id="1.10.510.10:FF:000084">
    <property type="entry name" value="Wall-associated receptor kinase 2"/>
    <property type="match status" value="1"/>
</dbReference>
<dbReference type="GO" id="GO:0007166">
    <property type="term" value="P:cell surface receptor signaling pathway"/>
    <property type="evidence" value="ECO:0007669"/>
    <property type="project" value="InterPro"/>
</dbReference>
<dbReference type="InterPro" id="IPR025287">
    <property type="entry name" value="WAK_GUB"/>
</dbReference>
<dbReference type="CDD" id="cd14066">
    <property type="entry name" value="STKc_IRAK"/>
    <property type="match status" value="1"/>
</dbReference>
<sequence>MTTVWRMMLLLLLQLLWQASASTARIAREGCPERCGDVEVPYPFGMGDGCFLQGFDVTCNSSFNPPKPFPGNGNIEALSISLDGHMKVNHFIAHDCYDKNGVRTQSNRPSIDLSQKPYKFSDARNKFVGIGCDAQAYVVDHDGKFATGCGSLCNNMSYVINGTCSGIGCCETSVPKGLRAFDIWLWSYSNHSGCWSFSPCSYAFLADLSFEFNASMFLSYDKVESLPVTLEWAVGNKTCEEARNDKDFACVAEHSECYNSTNGQGYRCNCSQGYEGNPYLEGGCQDVNECEDEAKNQCLYQCQNTQGSYSCVCQKGMKGDGRKDGTRCSSELPYLQMGLGLGVCILFLVASISWLYWIMRKRRLLKLREKFFEQNGGLLLRQRITPLGGAASALRIFTSEELQRATNNYDESHIIGKGGFGTVYKGVLLDHRVVAIKRSKISDQGQIEQFINEVVVLSNIIHRNVVKLLGCCLETEVPLLVYEFMSNGTLSQHLHDEGHAASLSLESRLRIAAESAEALAYLHSSAITPIIHRDVKSSNILLDANYAAKVSDFGTSRLVPFDRSCLNSLVRGTFGYLDPEYFHSGQFTDKSDVYSFGVVLVELLTGERAITGTRSAQGNGNLASYFVVCMKENRLMEILETRVVQEGSMEKLVAVAELAKRCLLLSGEERPTMREVAMVLDGIRTFEKHPWAKEGNEAFEPLLGQPLLAQPTPLCSASGTLSEPDSSYTDMVPLNIMR</sequence>
<keyword evidence="3 17" id="KW-0245">EGF-like domain</keyword>
<proteinExistence type="predicted"/>
<dbReference type="OrthoDB" id="4062651at2759"/>
<dbReference type="SMART" id="SM00220">
    <property type="entry name" value="S_TKc"/>
    <property type="match status" value="1"/>
</dbReference>
<dbReference type="EMBL" id="CP097510">
    <property type="protein sequence ID" value="URE39456.1"/>
    <property type="molecule type" value="Genomic_DNA"/>
</dbReference>
<evidence type="ECO:0000256" key="15">
    <source>
        <dbReference type="ARBA" id="ARBA00023180"/>
    </source>
</evidence>
<dbReference type="FunFam" id="2.10.25.10:FF:000038">
    <property type="entry name" value="Fibrillin 2"/>
    <property type="match status" value="1"/>
</dbReference>
<protein>
    <submittedName>
        <fullName evidence="23">Wall-associated receptor kinase</fullName>
    </submittedName>
</protein>
<evidence type="ECO:0000256" key="8">
    <source>
        <dbReference type="ARBA" id="ARBA00022737"/>
    </source>
</evidence>
<dbReference type="PROSITE" id="PS00108">
    <property type="entry name" value="PROTEIN_KINASE_ST"/>
    <property type="match status" value="1"/>
</dbReference>
<dbReference type="InterPro" id="IPR045274">
    <property type="entry name" value="WAK-like"/>
</dbReference>
<dbReference type="PROSITE" id="PS50011">
    <property type="entry name" value="PROTEIN_KINASE_DOM"/>
    <property type="match status" value="1"/>
</dbReference>
<evidence type="ECO:0000256" key="2">
    <source>
        <dbReference type="ARBA" id="ARBA00022527"/>
    </source>
</evidence>
<comment type="caution">
    <text evidence="17">Lacks conserved residue(s) required for the propagation of feature annotation.</text>
</comment>
<evidence type="ECO:0000256" key="6">
    <source>
        <dbReference type="ARBA" id="ARBA00022692"/>
    </source>
</evidence>
<evidence type="ECO:0000256" key="12">
    <source>
        <dbReference type="ARBA" id="ARBA00022989"/>
    </source>
</evidence>
<evidence type="ECO:0000313" key="23">
    <source>
        <dbReference type="EMBL" id="URE39456.1"/>
    </source>
</evidence>
<dbReference type="PROSITE" id="PS01187">
    <property type="entry name" value="EGF_CA"/>
    <property type="match status" value="1"/>
</dbReference>
<keyword evidence="24" id="KW-1185">Reference proteome</keyword>
<evidence type="ECO:0000259" key="22">
    <source>
        <dbReference type="PROSITE" id="PS50026"/>
    </source>
</evidence>
<dbReference type="Pfam" id="PF07645">
    <property type="entry name" value="EGF_CA"/>
    <property type="match status" value="1"/>
</dbReference>
<evidence type="ECO:0000256" key="10">
    <source>
        <dbReference type="ARBA" id="ARBA00022777"/>
    </source>
</evidence>
<keyword evidence="15" id="KW-0325">Glycoprotein</keyword>
<feature type="domain" description="EGF-like" evidence="22">
    <location>
        <begin position="286"/>
        <end position="329"/>
    </location>
</feature>
<dbReference type="SMART" id="SM00179">
    <property type="entry name" value="EGF_CA"/>
    <property type="match status" value="1"/>
</dbReference>
<keyword evidence="5" id="KW-0808">Transferase</keyword>
<dbReference type="Gene3D" id="1.10.510.10">
    <property type="entry name" value="Transferase(Phosphotransferase) domain 1"/>
    <property type="match status" value="1"/>
</dbReference>
<feature type="transmembrane region" description="Helical" evidence="19">
    <location>
        <begin position="334"/>
        <end position="358"/>
    </location>
</feature>
<dbReference type="SMART" id="SM00181">
    <property type="entry name" value="EGF"/>
    <property type="match status" value="2"/>
</dbReference>
<keyword evidence="23" id="KW-0675">Receptor</keyword>
<evidence type="ECO:0000256" key="16">
    <source>
        <dbReference type="ARBA" id="ARBA00058961"/>
    </source>
</evidence>
<keyword evidence="13 19" id="KW-0472">Membrane</keyword>
<evidence type="ECO:0000256" key="7">
    <source>
        <dbReference type="ARBA" id="ARBA00022729"/>
    </source>
</evidence>
<dbReference type="Gene3D" id="3.30.200.20">
    <property type="entry name" value="Phosphorylase Kinase, domain 1"/>
    <property type="match status" value="1"/>
</dbReference>
<dbReference type="InterPro" id="IPR001245">
    <property type="entry name" value="Ser-Thr/Tyr_kinase_cat_dom"/>
</dbReference>
<organism evidence="23 24">
    <name type="scientific">Musa troglodytarum</name>
    <name type="common">fe'i banana</name>
    <dbReference type="NCBI Taxonomy" id="320322"/>
    <lineage>
        <taxon>Eukaryota</taxon>
        <taxon>Viridiplantae</taxon>
        <taxon>Streptophyta</taxon>
        <taxon>Embryophyta</taxon>
        <taxon>Tracheophyta</taxon>
        <taxon>Spermatophyta</taxon>
        <taxon>Magnoliopsida</taxon>
        <taxon>Liliopsida</taxon>
        <taxon>Zingiberales</taxon>
        <taxon>Musaceae</taxon>
        <taxon>Musa</taxon>
    </lineage>
</organism>
<dbReference type="Pfam" id="PF13947">
    <property type="entry name" value="GUB_WAK_bind"/>
    <property type="match status" value="1"/>
</dbReference>
<feature type="binding site" evidence="18">
    <location>
        <position position="437"/>
    </location>
    <ligand>
        <name>ATP</name>
        <dbReference type="ChEBI" id="CHEBI:30616"/>
    </ligand>
</feature>
<dbReference type="FunFam" id="3.30.200.20:FF:000043">
    <property type="entry name" value="Wall-associated receptor kinase 2"/>
    <property type="match status" value="1"/>
</dbReference>
<dbReference type="GO" id="GO:0005886">
    <property type="term" value="C:plasma membrane"/>
    <property type="evidence" value="ECO:0007669"/>
    <property type="project" value="TreeGrafter"/>
</dbReference>
<keyword evidence="2" id="KW-0723">Serine/threonine-protein kinase</keyword>
<evidence type="ECO:0000256" key="9">
    <source>
        <dbReference type="ARBA" id="ARBA00022741"/>
    </source>
</evidence>
<dbReference type="PROSITE" id="PS50026">
    <property type="entry name" value="EGF_3"/>
    <property type="match status" value="1"/>
</dbReference>
<dbReference type="InterPro" id="IPR011009">
    <property type="entry name" value="Kinase-like_dom_sf"/>
</dbReference>
<keyword evidence="14" id="KW-1015">Disulfide bond</keyword>
<dbReference type="GO" id="GO:0004674">
    <property type="term" value="F:protein serine/threonine kinase activity"/>
    <property type="evidence" value="ECO:0007669"/>
    <property type="project" value="UniProtKB-KW"/>
</dbReference>
<keyword evidence="7 20" id="KW-0732">Signal</keyword>
<evidence type="ECO:0000256" key="14">
    <source>
        <dbReference type="ARBA" id="ARBA00023157"/>
    </source>
</evidence>
<dbReference type="Pfam" id="PF07714">
    <property type="entry name" value="PK_Tyr_Ser-Thr"/>
    <property type="match status" value="1"/>
</dbReference>
<dbReference type="InterPro" id="IPR000152">
    <property type="entry name" value="EGF-type_Asp/Asn_hydroxyl_site"/>
</dbReference>
<evidence type="ECO:0000256" key="18">
    <source>
        <dbReference type="PROSITE-ProRule" id="PRU10141"/>
    </source>
</evidence>
<evidence type="ECO:0000256" key="3">
    <source>
        <dbReference type="ARBA" id="ARBA00022536"/>
    </source>
</evidence>
<keyword evidence="4" id="KW-0597">Phosphoprotein</keyword>
<evidence type="ECO:0000313" key="24">
    <source>
        <dbReference type="Proteomes" id="UP001055439"/>
    </source>
</evidence>
<feature type="domain" description="Protein kinase" evidence="21">
    <location>
        <begin position="409"/>
        <end position="692"/>
    </location>
</feature>
<name>A0A9E7L3R2_9LILI</name>
<keyword evidence="6 19" id="KW-0812">Transmembrane</keyword>
<dbReference type="GO" id="GO:0005524">
    <property type="term" value="F:ATP binding"/>
    <property type="evidence" value="ECO:0007669"/>
    <property type="project" value="UniProtKB-UniRule"/>
</dbReference>
<dbReference type="GO" id="GO:0030247">
    <property type="term" value="F:polysaccharide binding"/>
    <property type="evidence" value="ECO:0007669"/>
    <property type="project" value="InterPro"/>
</dbReference>
<evidence type="ECO:0000256" key="5">
    <source>
        <dbReference type="ARBA" id="ARBA00022679"/>
    </source>
</evidence>
<evidence type="ECO:0000256" key="1">
    <source>
        <dbReference type="ARBA" id="ARBA00004479"/>
    </source>
</evidence>
<evidence type="ECO:0000256" key="11">
    <source>
        <dbReference type="ARBA" id="ARBA00022840"/>
    </source>
</evidence>
<dbReference type="CDD" id="cd00054">
    <property type="entry name" value="EGF_CA"/>
    <property type="match status" value="1"/>
</dbReference>
<keyword evidence="11 18" id="KW-0067">ATP-binding</keyword>
<feature type="signal peptide" evidence="20">
    <location>
        <begin position="1"/>
        <end position="21"/>
    </location>
</feature>
<evidence type="ECO:0000256" key="13">
    <source>
        <dbReference type="ARBA" id="ARBA00023136"/>
    </source>
</evidence>
<evidence type="ECO:0000256" key="17">
    <source>
        <dbReference type="PROSITE-ProRule" id="PRU00076"/>
    </source>
</evidence>
<dbReference type="InterPro" id="IPR000742">
    <property type="entry name" value="EGF"/>
</dbReference>
<dbReference type="SUPFAM" id="SSF57196">
    <property type="entry name" value="EGF/Laminin"/>
    <property type="match status" value="1"/>
</dbReference>
<dbReference type="InterPro" id="IPR049883">
    <property type="entry name" value="NOTCH1_EGF-like"/>
</dbReference>
<dbReference type="InterPro" id="IPR000719">
    <property type="entry name" value="Prot_kinase_dom"/>
</dbReference>
<evidence type="ECO:0000256" key="19">
    <source>
        <dbReference type="SAM" id="Phobius"/>
    </source>
</evidence>
<comment type="subcellular location">
    <subcellularLocation>
        <location evidence="1">Membrane</location>
        <topology evidence="1">Single-pass type I membrane protein</topology>
    </subcellularLocation>
</comment>
<dbReference type="PANTHER" id="PTHR27005:SF283">
    <property type="entry name" value="OS02G0633066 PROTEIN"/>
    <property type="match status" value="1"/>
</dbReference>
<keyword evidence="10 23" id="KW-0418">Kinase</keyword>
<dbReference type="SUPFAM" id="SSF56112">
    <property type="entry name" value="Protein kinase-like (PK-like)"/>
    <property type="match status" value="1"/>
</dbReference>